<keyword evidence="5" id="KW-1133">Transmembrane helix</keyword>
<keyword evidence="4" id="KW-0653">Protein transport</keyword>
<evidence type="ECO:0000256" key="6">
    <source>
        <dbReference type="ARBA" id="ARBA00023010"/>
    </source>
</evidence>
<dbReference type="Pfam" id="PF02416">
    <property type="entry name" value="TatA_B_E"/>
    <property type="match status" value="1"/>
</dbReference>
<organism evidence="8 9">
    <name type="scientific">Marispirochaeta aestuarii</name>
    <dbReference type="NCBI Taxonomy" id="1963862"/>
    <lineage>
        <taxon>Bacteria</taxon>
        <taxon>Pseudomonadati</taxon>
        <taxon>Spirochaetota</taxon>
        <taxon>Spirochaetia</taxon>
        <taxon>Spirochaetales</taxon>
        <taxon>Spirochaetaceae</taxon>
        <taxon>Marispirochaeta</taxon>
    </lineage>
</organism>
<dbReference type="InterPro" id="IPR003369">
    <property type="entry name" value="TatA/B/E"/>
</dbReference>
<evidence type="ECO:0000313" key="9">
    <source>
        <dbReference type="Proteomes" id="UP000192343"/>
    </source>
</evidence>
<evidence type="ECO:0008006" key="10">
    <source>
        <dbReference type="Google" id="ProtNLM"/>
    </source>
</evidence>
<reference evidence="8 9" key="1">
    <citation type="submission" date="2017-03" db="EMBL/GenBank/DDBJ databases">
        <title>Draft Genome sequence of Marispirochaeta sp. strain JC444.</title>
        <authorList>
            <person name="Shivani Y."/>
            <person name="Subhash Y."/>
            <person name="Sasikala C."/>
            <person name="Ramana C."/>
        </authorList>
    </citation>
    <scope>NUCLEOTIDE SEQUENCE [LARGE SCALE GENOMIC DNA]</scope>
    <source>
        <strain evidence="8 9">JC444</strain>
    </source>
</reference>
<protein>
    <recommendedName>
        <fullName evidence="10">Twin-arginine translocase subunit TatB</fullName>
    </recommendedName>
</protein>
<dbReference type="STRING" id="1963862.B4O97_17120"/>
<dbReference type="RefSeq" id="WP_083052732.1">
    <property type="nucleotide sequence ID" value="NZ_MWQY01000025.1"/>
</dbReference>
<evidence type="ECO:0000256" key="3">
    <source>
        <dbReference type="ARBA" id="ARBA00022692"/>
    </source>
</evidence>
<comment type="caution">
    <text evidence="8">The sequence shown here is derived from an EMBL/GenBank/DDBJ whole genome shotgun (WGS) entry which is preliminary data.</text>
</comment>
<dbReference type="AlphaFoldDB" id="A0A1Y1RV04"/>
<sequence length="84" mass="9563">MFGIGFGELLLALLVVFLVSPKDFPKFMKKAGEFIATGDRIRKEMFALRNEVVSIAENLEIDEETVKKRKKDNQEEVNTKTENG</sequence>
<comment type="subcellular location">
    <subcellularLocation>
        <location evidence="1">Membrane</location>
        <topology evidence="1">Single-pass membrane protein</topology>
    </subcellularLocation>
</comment>
<keyword evidence="7" id="KW-0472">Membrane</keyword>
<evidence type="ECO:0000256" key="4">
    <source>
        <dbReference type="ARBA" id="ARBA00022927"/>
    </source>
</evidence>
<keyword evidence="3" id="KW-0812">Transmembrane</keyword>
<evidence type="ECO:0000256" key="2">
    <source>
        <dbReference type="ARBA" id="ARBA00022448"/>
    </source>
</evidence>
<gene>
    <name evidence="8" type="ORF">B4O97_17120</name>
</gene>
<keyword evidence="2" id="KW-0813">Transport</keyword>
<evidence type="ECO:0000256" key="5">
    <source>
        <dbReference type="ARBA" id="ARBA00022989"/>
    </source>
</evidence>
<evidence type="ECO:0000256" key="7">
    <source>
        <dbReference type="ARBA" id="ARBA00023136"/>
    </source>
</evidence>
<evidence type="ECO:0000313" key="8">
    <source>
        <dbReference type="EMBL" id="ORC31234.1"/>
    </source>
</evidence>
<dbReference type="Proteomes" id="UP000192343">
    <property type="component" value="Unassembled WGS sequence"/>
</dbReference>
<dbReference type="EMBL" id="MWQY01000025">
    <property type="protein sequence ID" value="ORC31234.1"/>
    <property type="molecule type" value="Genomic_DNA"/>
</dbReference>
<proteinExistence type="predicted"/>
<evidence type="ECO:0000256" key="1">
    <source>
        <dbReference type="ARBA" id="ARBA00004167"/>
    </source>
</evidence>
<name>A0A1Y1RV04_9SPIO</name>
<keyword evidence="9" id="KW-1185">Reference proteome</keyword>
<accession>A0A1Y1RV04</accession>
<keyword evidence="6" id="KW-0811">Translocation</keyword>